<organism evidence="2 3">
    <name type="scientific">Acinetobacter baumannii</name>
    <dbReference type="NCBI Taxonomy" id="470"/>
    <lineage>
        <taxon>Bacteria</taxon>
        <taxon>Pseudomonadati</taxon>
        <taxon>Pseudomonadota</taxon>
        <taxon>Gammaproteobacteria</taxon>
        <taxon>Moraxellales</taxon>
        <taxon>Moraxellaceae</taxon>
        <taxon>Acinetobacter</taxon>
        <taxon>Acinetobacter calcoaceticus/baumannii complex</taxon>
    </lineage>
</organism>
<sequence>MTVNLTPKQVEILLLVFKKNTDGTHLDLDQLLNELSYKPTKQALQFSIRSLIKNHKYITKGSEKRRGRRHVTYIATPTGEYMAQQYMPKPSGSTGLKTALVEDDSTAI</sequence>
<reference evidence="2 3" key="1">
    <citation type="submission" date="2015-10" db="EMBL/GenBank/DDBJ databases">
        <title>The utility of whole genome sequencing in characterizing Acinetobacter epidemiology and analyzing hospital outbreaks.</title>
        <authorList>
            <person name="Ozer E.A."/>
            <person name="Fitzpatrick M.A."/>
            <person name="Hauser A.R."/>
        </authorList>
    </citation>
    <scope>NUCLEOTIDE SEQUENCE [LARGE SCALE GENOMIC DNA]</scope>
    <source>
        <strain evidence="2 3">ABBL072</strain>
    </source>
</reference>
<dbReference type="AlphaFoldDB" id="A0AAN5WEM6"/>
<dbReference type="RefSeq" id="WP_000217790.1">
    <property type="nucleotide sequence ID" value="NZ_CACSGJ010000056.1"/>
</dbReference>
<accession>A0AAN5WEM6</accession>
<dbReference type="Proteomes" id="UP000051449">
    <property type="component" value="Unassembled WGS sequence"/>
</dbReference>
<name>A0AAN5WEM6_ACIBA</name>
<gene>
    <name evidence="2" type="ORF">APD33_13705</name>
</gene>
<proteinExistence type="predicted"/>
<evidence type="ECO:0000256" key="1">
    <source>
        <dbReference type="SAM" id="MobiDB-lite"/>
    </source>
</evidence>
<dbReference type="EMBL" id="LLGC01000179">
    <property type="protein sequence ID" value="KQE03664.1"/>
    <property type="molecule type" value="Genomic_DNA"/>
</dbReference>
<protein>
    <submittedName>
        <fullName evidence="2">Uncharacterized protein</fullName>
    </submittedName>
</protein>
<comment type="caution">
    <text evidence="2">The sequence shown here is derived from an EMBL/GenBank/DDBJ whole genome shotgun (WGS) entry which is preliminary data.</text>
</comment>
<evidence type="ECO:0000313" key="3">
    <source>
        <dbReference type="Proteomes" id="UP000051449"/>
    </source>
</evidence>
<feature type="region of interest" description="Disordered" evidence="1">
    <location>
        <begin position="84"/>
        <end position="108"/>
    </location>
</feature>
<evidence type="ECO:0000313" key="2">
    <source>
        <dbReference type="EMBL" id="KQE03664.1"/>
    </source>
</evidence>